<gene>
    <name evidence="8" type="ORF">JDN41_03560</name>
</gene>
<evidence type="ECO:0000256" key="1">
    <source>
        <dbReference type="ARBA" id="ARBA00004442"/>
    </source>
</evidence>
<dbReference type="PANTHER" id="PTHR34001">
    <property type="entry name" value="BLL7405 PROTEIN"/>
    <property type="match status" value="1"/>
</dbReference>
<keyword evidence="3" id="KW-0472">Membrane</keyword>
<reference evidence="8 9" key="1">
    <citation type="submission" date="2020-12" db="EMBL/GenBank/DDBJ databases">
        <title>Revised draft genomes of Rhodomicrobium vannielii ATCC 17100 and Rhodomicrobium udaipurense JA643.</title>
        <authorList>
            <person name="Conners E.M."/>
            <person name="Davenport E.J."/>
            <person name="Bose A."/>
        </authorList>
    </citation>
    <scope>NUCLEOTIDE SEQUENCE [LARGE SCALE GENOMIC DNA]</scope>
    <source>
        <strain evidence="8 9">JA643</strain>
    </source>
</reference>
<dbReference type="PANTHER" id="PTHR34001:SF3">
    <property type="entry name" value="BLL7405 PROTEIN"/>
    <property type="match status" value="1"/>
</dbReference>
<dbReference type="InterPro" id="IPR011250">
    <property type="entry name" value="OMP/PagP_B-barrel"/>
</dbReference>
<feature type="chain" id="PRO_5034965899" evidence="6">
    <location>
        <begin position="27"/>
        <end position="295"/>
    </location>
</feature>
<dbReference type="GO" id="GO:0009279">
    <property type="term" value="C:cell outer membrane"/>
    <property type="evidence" value="ECO:0007669"/>
    <property type="project" value="UniProtKB-SubCell"/>
</dbReference>
<evidence type="ECO:0000256" key="3">
    <source>
        <dbReference type="ARBA" id="ARBA00023136"/>
    </source>
</evidence>
<dbReference type="SUPFAM" id="SSF56925">
    <property type="entry name" value="OMPA-like"/>
    <property type="match status" value="1"/>
</dbReference>
<dbReference type="RefSeq" id="WP_037239150.1">
    <property type="nucleotide sequence ID" value="NZ_JAEMUK010000008.1"/>
</dbReference>
<evidence type="ECO:0000256" key="2">
    <source>
        <dbReference type="ARBA" id="ARBA00022729"/>
    </source>
</evidence>
<dbReference type="Gene3D" id="2.40.160.20">
    <property type="match status" value="1"/>
</dbReference>
<comment type="caution">
    <text evidence="8">The sequence shown here is derived from an EMBL/GenBank/DDBJ whole genome shotgun (WGS) entry which is preliminary data.</text>
</comment>
<proteinExistence type="inferred from homology"/>
<protein>
    <submittedName>
        <fullName evidence="8">Porin family protein</fullName>
    </submittedName>
</protein>
<evidence type="ECO:0000256" key="6">
    <source>
        <dbReference type="SAM" id="SignalP"/>
    </source>
</evidence>
<evidence type="ECO:0000256" key="5">
    <source>
        <dbReference type="ARBA" id="ARBA00038306"/>
    </source>
</evidence>
<dbReference type="InterPro" id="IPR051692">
    <property type="entry name" value="OMP-like"/>
</dbReference>
<sequence>MALKQTILAGAAAIGAAAIAAIPAHADGFPASYKDIAPPPPLWTGLYVGAHLGGGWTDFDLGRNSYYYWPTSTTYDRYDYNNGGLSGTGIFGGLTIGYNWQFGQCCNYVYGIELDIGGWRDDASKTIYIDDDRRGLDPDASTRIRFTNKGGFYGDITGRVGYAAGNTLIYAKGGFAWLNNSFRVGVLRENGATGYNYDWSSTTDNGNTLAGWTVGGGLEYKWNYNWSVKAEYLYFNFGEPNVGGNCCYDYRDGISADAQTERRYSADFKNLGDLTANSVKLGVNYAIFTPPAPLK</sequence>
<comment type="subcellular location">
    <subcellularLocation>
        <location evidence="1">Cell outer membrane</location>
    </subcellularLocation>
</comment>
<dbReference type="InterPro" id="IPR027385">
    <property type="entry name" value="Beta-barrel_OMP"/>
</dbReference>
<dbReference type="EMBL" id="JAEMUK010000008">
    <property type="protein sequence ID" value="MBJ7542629.1"/>
    <property type="molecule type" value="Genomic_DNA"/>
</dbReference>
<evidence type="ECO:0000256" key="4">
    <source>
        <dbReference type="ARBA" id="ARBA00023237"/>
    </source>
</evidence>
<accession>A0A8I1GCW6</accession>
<evidence type="ECO:0000259" key="7">
    <source>
        <dbReference type="Pfam" id="PF13505"/>
    </source>
</evidence>
<keyword evidence="9" id="KW-1185">Reference proteome</keyword>
<feature type="signal peptide" evidence="6">
    <location>
        <begin position="1"/>
        <end position="26"/>
    </location>
</feature>
<keyword evidence="4" id="KW-0998">Cell outer membrane</keyword>
<dbReference type="AlphaFoldDB" id="A0A8I1GCW6"/>
<name>A0A8I1GCW6_9HYPH</name>
<keyword evidence="2 6" id="KW-0732">Signal</keyword>
<evidence type="ECO:0000313" key="8">
    <source>
        <dbReference type="EMBL" id="MBJ7542629.1"/>
    </source>
</evidence>
<organism evidence="8 9">
    <name type="scientific">Rhodomicrobium udaipurense</name>
    <dbReference type="NCBI Taxonomy" id="1202716"/>
    <lineage>
        <taxon>Bacteria</taxon>
        <taxon>Pseudomonadati</taxon>
        <taxon>Pseudomonadota</taxon>
        <taxon>Alphaproteobacteria</taxon>
        <taxon>Hyphomicrobiales</taxon>
        <taxon>Hyphomicrobiaceae</taxon>
        <taxon>Rhodomicrobium</taxon>
    </lineage>
</organism>
<feature type="domain" description="Outer membrane protein beta-barrel" evidence="7">
    <location>
        <begin position="43"/>
        <end position="285"/>
    </location>
</feature>
<dbReference type="Pfam" id="PF13505">
    <property type="entry name" value="OMP_b-brl"/>
    <property type="match status" value="1"/>
</dbReference>
<evidence type="ECO:0000313" key="9">
    <source>
        <dbReference type="Proteomes" id="UP000623250"/>
    </source>
</evidence>
<comment type="similarity">
    <text evidence="5">Belongs to the Omp25/RopB family.</text>
</comment>
<dbReference type="Proteomes" id="UP000623250">
    <property type="component" value="Unassembled WGS sequence"/>
</dbReference>